<dbReference type="PROSITE" id="PS51272">
    <property type="entry name" value="SLH"/>
    <property type="match status" value="1"/>
</dbReference>
<comment type="caution">
    <text evidence="4">The sequence shown here is derived from an EMBL/GenBank/DDBJ whole genome shotgun (WGS) entry which is preliminary data.</text>
</comment>
<reference evidence="4" key="1">
    <citation type="journal article" date="2021" name="Antonie Van Leeuwenhoek">
        <title>Draft genome and description of Waterburya agarophytonicola gen. nov. sp. nov. (Pleurocapsales, Cyanobacteria): a seaweed symbiont.</title>
        <authorList>
            <person name="Bonthond G."/>
            <person name="Shalygin S."/>
            <person name="Bayer T."/>
            <person name="Weinberger F."/>
        </authorList>
    </citation>
    <scope>NUCLEOTIDE SEQUENCE</scope>
    <source>
        <strain evidence="4">KI4</strain>
    </source>
</reference>
<dbReference type="RefSeq" id="WP_229640885.1">
    <property type="nucleotide sequence ID" value="NZ_JADWDC010000029.1"/>
</dbReference>
<dbReference type="GO" id="GO:0008643">
    <property type="term" value="P:carbohydrate transport"/>
    <property type="evidence" value="ECO:0007669"/>
    <property type="project" value="InterPro"/>
</dbReference>
<accession>A0A964BSP0</accession>
<comment type="similarity">
    <text evidence="1 2">Belongs to the OprB family.</text>
</comment>
<dbReference type="InterPro" id="IPR047684">
    <property type="entry name" value="Por_som-like"/>
</dbReference>
<protein>
    <submittedName>
        <fullName evidence="4">Carbohydrate porin</fullName>
    </submittedName>
</protein>
<keyword evidence="5" id="KW-1185">Reference proteome</keyword>
<evidence type="ECO:0000313" key="4">
    <source>
        <dbReference type="EMBL" id="MCC0177818.1"/>
    </source>
</evidence>
<dbReference type="Gene3D" id="2.40.160.180">
    <property type="entry name" value="Carbohydrate-selective porin OprB"/>
    <property type="match status" value="1"/>
</dbReference>
<dbReference type="AlphaFoldDB" id="A0A964BSP0"/>
<dbReference type="GO" id="GO:0015288">
    <property type="term" value="F:porin activity"/>
    <property type="evidence" value="ECO:0007669"/>
    <property type="project" value="InterPro"/>
</dbReference>
<proteinExistence type="inferred from homology"/>
<dbReference type="NCBIfam" id="NF033921">
    <property type="entry name" value="por_somb"/>
    <property type="match status" value="1"/>
</dbReference>
<dbReference type="GO" id="GO:0016020">
    <property type="term" value="C:membrane"/>
    <property type="evidence" value="ECO:0007669"/>
    <property type="project" value="InterPro"/>
</dbReference>
<organism evidence="4 5">
    <name type="scientific">Waterburya agarophytonicola KI4</name>
    <dbReference type="NCBI Taxonomy" id="2874699"/>
    <lineage>
        <taxon>Bacteria</taxon>
        <taxon>Bacillati</taxon>
        <taxon>Cyanobacteriota</taxon>
        <taxon>Cyanophyceae</taxon>
        <taxon>Pleurocapsales</taxon>
        <taxon>Hyellaceae</taxon>
        <taxon>Waterburya</taxon>
        <taxon>Waterburya agarophytonicola</taxon>
    </lineage>
</organism>
<evidence type="ECO:0000256" key="1">
    <source>
        <dbReference type="ARBA" id="ARBA00008769"/>
    </source>
</evidence>
<feature type="domain" description="SLH" evidence="3">
    <location>
        <begin position="41"/>
        <end position="105"/>
    </location>
</feature>
<dbReference type="Pfam" id="PF04966">
    <property type="entry name" value="OprB"/>
    <property type="match status" value="1"/>
</dbReference>
<dbReference type="InterPro" id="IPR051465">
    <property type="entry name" value="Cell_Envelope_Struct_Comp"/>
</dbReference>
<dbReference type="InterPro" id="IPR001119">
    <property type="entry name" value="SLH_dom"/>
</dbReference>
<dbReference type="PANTHER" id="PTHR43308">
    <property type="entry name" value="OUTER MEMBRANE PROTEIN ALPHA-RELATED"/>
    <property type="match status" value="1"/>
</dbReference>
<name>A0A964BSP0_9CYAN</name>
<dbReference type="InterPro" id="IPR007049">
    <property type="entry name" value="Carb-sel_porin_OprB"/>
</dbReference>
<evidence type="ECO:0000313" key="5">
    <source>
        <dbReference type="Proteomes" id="UP000729733"/>
    </source>
</evidence>
<dbReference type="InterPro" id="IPR038673">
    <property type="entry name" value="OprB_sf"/>
</dbReference>
<dbReference type="PANTHER" id="PTHR43308:SF1">
    <property type="entry name" value="OUTER MEMBRANE PROTEIN ALPHA"/>
    <property type="match status" value="1"/>
</dbReference>
<dbReference type="EMBL" id="JADWDC010000029">
    <property type="protein sequence ID" value="MCC0177818.1"/>
    <property type="molecule type" value="Genomic_DNA"/>
</dbReference>
<gene>
    <name evidence="4" type="ORF">I4641_12600</name>
</gene>
<sequence length="542" mass="58013">MTIVNQTASIILATLVTGIYGTAVKAQVQQYEDNSIGQITNVNQLRDVSPTDWAYEALRSLVDRYGCISGFPNQTYRGNQPLSRYEFAAGLNSCLNQIERLIASQGQVGQEDVDTINRLSQEFEAELASIGGRVDELESRTAVLEDSQFSTTTKLAGEAIFGISDIVAGSNDDGVDATDDDIDSEAVFGYRTRLELETSFTGEDLLFTRLSTGNFPEFADETGTFQGELAFAEPADSDLGLEVLIYDRPLGENTNILIGAIGMAADDIANTVSVLDGDGGSGALSAFGTRSPIYLPPGETGIGLIHSFSDKLEFSVGYLAGEASDPSEEAGLFDGSYSALGQLTITPFEKLNVALTYVHGLDQSDTGVGSDLSNIQSLTTTEVEDGDPPLLPGQFEGGVPTVSDSYGAQFSFALSDRIVIGGWGGLSKVTTLSSFTDEGQTIPRGTQDIWNWAGTLAFPDLLKEGSMGGIIVGMQPWVAKSTIDVEGFDEDEEQALHLEAFYQYQLNDNIAITPGVIYINNPDNNSDNDDLLIGTIRTTFAF</sequence>
<dbReference type="Proteomes" id="UP000729733">
    <property type="component" value="Unassembled WGS sequence"/>
</dbReference>
<evidence type="ECO:0000259" key="3">
    <source>
        <dbReference type="PROSITE" id="PS51272"/>
    </source>
</evidence>
<dbReference type="Pfam" id="PF00395">
    <property type="entry name" value="SLH"/>
    <property type="match status" value="1"/>
</dbReference>
<evidence type="ECO:0000256" key="2">
    <source>
        <dbReference type="RuleBase" id="RU363072"/>
    </source>
</evidence>